<evidence type="ECO:0000313" key="1">
    <source>
        <dbReference type="EMBL" id="CAG8686394.1"/>
    </source>
</evidence>
<reference evidence="1" key="1">
    <citation type="submission" date="2021-06" db="EMBL/GenBank/DDBJ databases">
        <authorList>
            <person name="Kallberg Y."/>
            <person name="Tangrot J."/>
            <person name="Rosling A."/>
        </authorList>
    </citation>
    <scope>NUCLEOTIDE SEQUENCE</scope>
    <source>
        <strain evidence="1">IL203A</strain>
    </source>
</reference>
<proteinExistence type="predicted"/>
<name>A0ACA9P096_9GLOM</name>
<comment type="caution">
    <text evidence="1">The sequence shown here is derived from an EMBL/GenBank/DDBJ whole genome shotgun (WGS) entry which is preliminary data.</text>
</comment>
<dbReference type="EMBL" id="CAJVPU010022664">
    <property type="protein sequence ID" value="CAG8686394.1"/>
    <property type="molecule type" value="Genomic_DNA"/>
</dbReference>
<gene>
    <name evidence="1" type="ORF">DHETER_LOCUS10947</name>
</gene>
<dbReference type="Proteomes" id="UP000789702">
    <property type="component" value="Unassembled WGS sequence"/>
</dbReference>
<organism evidence="1 2">
    <name type="scientific">Dentiscutata heterogama</name>
    <dbReference type="NCBI Taxonomy" id="1316150"/>
    <lineage>
        <taxon>Eukaryota</taxon>
        <taxon>Fungi</taxon>
        <taxon>Fungi incertae sedis</taxon>
        <taxon>Mucoromycota</taxon>
        <taxon>Glomeromycotina</taxon>
        <taxon>Glomeromycetes</taxon>
        <taxon>Diversisporales</taxon>
        <taxon>Gigasporaceae</taxon>
        <taxon>Dentiscutata</taxon>
    </lineage>
</organism>
<keyword evidence="2" id="KW-1185">Reference proteome</keyword>
<accession>A0ACA9P096</accession>
<protein>
    <submittedName>
        <fullName evidence="1">1905_t:CDS:1</fullName>
    </submittedName>
</protein>
<evidence type="ECO:0000313" key="2">
    <source>
        <dbReference type="Proteomes" id="UP000789702"/>
    </source>
</evidence>
<sequence length="185" mass="21102">MHGESGSANVAAINLKFPNIISTTSQYSLCDIYNIDKTGLFYTMAPNHTIVSRQIEKSKKDCMRLTIAFTTNADGTHKLQSFIIRHSARPRCFKKKTEWIEKLDKEMKESNYYILLVLDGAPSHVTSALNLNNVKVLTLPPYITSKIQPMDTGVIASFKLHYHYIQLQHAIDHNKAEEKDIYKID</sequence>